<keyword evidence="5" id="KW-1185">Reference proteome</keyword>
<protein>
    <recommendedName>
        <fullName evidence="3">Lysozyme</fullName>
        <ecNumber evidence="3">3.2.1.17</ecNumber>
    </recommendedName>
</protein>
<evidence type="ECO:0000256" key="2">
    <source>
        <dbReference type="ARBA" id="ARBA00022638"/>
    </source>
</evidence>
<keyword evidence="3" id="KW-0326">Glycosidase</keyword>
<organism evidence="4 5">
    <name type="scientific">Massilia antarctica</name>
    <dbReference type="NCBI Taxonomy" id="2765360"/>
    <lineage>
        <taxon>Bacteria</taxon>
        <taxon>Pseudomonadati</taxon>
        <taxon>Pseudomonadota</taxon>
        <taxon>Betaproteobacteria</taxon>
        <taxon>Burkholderiales</taxon>
        <taxon>Oxalobacteraceae</taxon>
        <taxon>Telluria group</taxon>
        <taxon>Massilia</taxon>
    </lineage>
</organism>
<dbReference type="Pfam" id="PF00959">
    <property type="entry name" value="Phage_lysozyme"/>
    <property type="match status" value="1"/>
</dbReference>
<gene>
    <name evidence="4" type="ORF">IV454_27835</name>
</gene>
<dbReference type="InterPro" id="IPR023346">
    <property type="entry name" value="Lysozyme-like_dom_sf"/>
</dbReference>
<sequence length="92" mass="10472">MFAEDVEKIRLRALKSIHKPLHQYEFDALMSLAFNTGGLKKFTKLLANLNTGLYGECCKEFADITSKGDKGLKARRKSEMDLFTNNVYNADH</sequence>
<name>A0AA48WD36_9BURK</name>
<accession>A0AA48WD36</accession>
<dbReference type="SUPFAM" id="SSF53955">
    <property type="entry name" value="Lysozyme-like"/>
    <property type="match status" value="1"/>
</dbReference>
<dbReference type="Proteomes" id="UP000662888">
    <property type="component" value="Chromosome"/>
</dbReference>
<dbReference type="Gene3D" id="1.10.530.40">
    <property type="match status" value="1"/>
</dbReference>
<reference evidence="4 5" key="1">
    <citation type="submission" date="2020-11" db="EMBL/GenBank/DDBJ databases">
        <authorList>
            <person name="Sun Q."/>
        </authorList>
    </citation>
    <scope>NUCLEOTIDE SEQUENCE [LARGE SCALE GENOMIC DNA]</scope>
    <source>
        <strain evidence="4 5">P8398</strain>
    </source>
</reference>
<dbReference type="EMBL" id="CP065053">
    <property type="protein sequence ID" value="QPI49224.1"/>
    <property type="molecule type" value="Genomic_DNA"/>
</dbReference>
<evidence type="ECO:0000313" key="4">
    <source>
        <dbReference type="EMBL" id="QPI49224.1"/>
    </source>
</evidence>
<dbReference type="InterPro" id="IPR023347">
    <property type="entry name" value="Lysozyme_dom_sf"/>
</dbReference>
<comment type="similarity">
    <text evidence="3">Belongs to the glycosyl hydrolase 24 family.</text>
</comment>
<proteinExistence type="inferred from homology"/>
<evidence type="ECO:0000313" key="5">
    <source>
        <dbReference type="Proteomes" id="UP000662888"/>
    </source>
</evidence>
<dbReference type="EC" id="3.2.1.17" evidence="3"/>
<evidence type="ECO:0000256" key="1">
    <source>
        <dbReference type="ARBA" id="ARBA00022529"/>
    </source>
</evidence>
<keyword evidence="1 3" id="KW-0929">Antimicrobial</keyword>
<keyword evidence="3 4" id="KW-0378">Hydrolase</keyword>
<keyword evidence="2 3" id="KW-0081">Bacteriolytic enzyme</keyword>
<comment type="catalytic activity">
    <reaction evidence="3">
        <text>Hydrolysis of (1-&gt;4)-beta-linkages between N-acetylmuramic acid and N-acetyl-D-glucosamine residues in a peptidoglycan and between N-acetyl-D-glucosamine residues in chitodextrins.</text>
        <dbReference type="EC" id="3.2.1.17"/>
    </reaction>
</comment>
<evidence type="ECO:0000256" key="3">
    <source>
        <dbReference type="RuleBase" id="RU003788"/>
    </source>
</evidence>
<dbReference type="InterPro" id="IPR002196">
    <property type="entry name" value="Glyco_hydro_24"/>
</dbReference>
<dbReference type="GO" id="GO:0016787">
    <property type="term" value="F:hydrolase activity"/>
    <property type="evidence" value="ECO:0007669"/>
    <property type="project" value="UniProtKB-KW"/>
</dbReference>